<dbReference type="EMBL" id="CP118247">
    <property type="protein sequence ID" value="WDR04473.1"/>
    <property type="molecule type" value="Genomic_DNA"/>
</dbReference>
<reference evidence="2 3" key="1">
    <citation type="submission" date="2023-02" db="EMBL/GenBank/DDBJ databases">
        <title>Devosia chondri sp. nov., isolated from the phycosphere of marine algae.</title>
        <authorList>
            <person name="Kim J.M."/>
            <person name="Lee J.K."/>
            <person name="Choi B.J."/>
            <person name="Bayburt H."/>
            <person name="Jeon C.O."/>
        </authorList>
    </citation>
    <scope>NUCLEOTIDE SEQUENCE [LARGE SCALE GENOMIC DNA]</scope>
    <source>
        <strain evidence="2 3">G2-5</strain>
    </source>
</reference>
<gene>
    <name evidence="2" type="ORF">PSQ90_08945</name>
</gene>
<keyword evidence="3" id="KW-1185">Reference proteome</keyword>
<organism evidence="2 3">
    <name type="scientific">Devosia rhodophyticola</name>
    <dbReference type="NCBI Taxonomy" id="3026423"/>
    <lineage>
        <taxon>Bacteria</taxon>
        <taxon>Pseudomonadati</taxon>
        <taxon>Pseudomonadota</taxon>
        <taxon>Alphaproteobacteria</taxon>
        <taxon>Hyphomicrobiales</taxon>
        <taxon>Devosiaceae</taxon>
        <taxon>Devosia</taxon>
    </lineage>
</organism>
<evidence type="ECO:0000256" key="1">
    <source>
        <dbReference type="SAM" id="MobiDB-lite"/>
    </source>
</evidence>
<feature type="compositionally biased region" description="Low complexity" evidence="1">
    <location>
        <begin position="35"/>
        <end position="46"/>
    </location>
</feature>
<sequence>MAAELEDVDIGKDATDCKTAFEAGTITLRDDSDVPEAAPEPATTTPDVSGTQGIDFGDDLGQYPYDGDCDDPRFEGSAAIESAEEIDTLHDATDCRAAVEAGTATLKASAVPPPPFVQPTIGEVKFGDDAGAYPNDNECDDPRFEGAGLSDDPAIVDALHDAADCRAAFSAGTVVMRDTTPIAGFAMGTDNSRYANDNQCDDPRFEGPGTDKKLLPADMLADATDCAATMSEGMVWPRAVYQATYQSKAPFDAKASGIDFGDNTSSYANDDECDDPRFEGPGVAGDLSYENQWHDANDCRAAFEAGTAAATP</sequence>
<feature type="region of interest" description="Disordered" evidence="1">
    <location>
        <begin position="266"/>
        <end position="289"/>
    </location>
</feature>
<accession>A0ABY7YSW8</accession>
<evidence type="ECO:0000313" key="3">
    <source>
        <dbReference type="Proteomes" id="UP001222118"/>
    </source>
</evidence>
<protein>
    <submittedName>
        <fullName evidence="2">Uncharacterized protein</fullName>
    </submittedName>
</protein>
<name>A0ABY7YSW8_9HYPH</name>
<dbReference type="RefSeq" id="WP_282209994.1">
    <property type="nucleotide sequence ID" value="NZ_CP118247.1"/>
</dbReference>
<evidence type="ECO:0000313" key="2">
    <source>
        <dbReference type="EMBL" id="WDR04473.1"/>
    </source>
</evidence>
<feature type="region of interest" description="Disordered" evidence="1">
    <location>
        <begin position="24"/>
        <end position="71"/>
    </location>
</feature>
<dbReference type="Proteomes" id="UP001222118">
    <property type="component" value="Chromosome"/>
</dbReference>
<proteinExistence type="predicted"/>